<organism evidence="4 5">
    <name type="scientific">Coccomyxa subellipsoidea (strain C-169)</name>
    <name type="common">Green microalga</name>
    <dbReference type="NCBI Taxonomy" id="574566"/>
    <lineage>
        <taxon>Eukaryota</taxon>
        <taxon>Viridiplantae</taxon>
        <taxon>Chlorophyta</taxon>
        <taxon>core chlorophytes</taxon>
        <taxon>Trebouxiophyceae</taxon>
        <taxon>Trebouxiophyceae incertae sedis</taxon>
        <taxon>Coccomyxaceae</taxon>
        <taxon>Coccomyxa</taxon>
        <taxon>Coccomyxa subellipsoidea</taxon>
    </lineage>
</organism>
<dbReference type="InterPro" id="IPR029030">
    <property type="entry name" value="Caspase-like_dom_sf"/>
</dbReference>
<comment type="caution">
    <text evidence="4">The sequence shown here is derived from an EMBL/GenBank/DDBJ whole genome shotgun (WGS) entry which is preliminary data.</text>
</comment>
<sequence>MKDLGLVNGKYSKHSIPAEPETPQRDTIPARPGTPSVSEIFQEPLRPSPLPTSKALPGVMLSGRLQLPYAAPYVPPPSLPPPEYAHLAASGAWQPGRRRALLVAANYSRSADGSARLRGCINDVHCLKHLLTSKFGFQDNNIVLLHDEQPHGDYWPTKDNILAAVRWLLEDCQPLDSLVFAFSGHGSLDTLCDEHGRDGILPSDFLEAGPIYEDELYEGLVARLVKGSRLHCFVDTCRGIFALGLPSCEDERGLDSGFGASLRPQPDGEVVMLSSTLSEDEDLDMDSTDYSHYASTGAVTFSLIQAVEQGQAATYNVLLRAMRYSLKNGPQHFPKVPELSASQDFDLNRPFLL</sequence>
<evidence type="ECO:0000313" key="4">
    <source>
        <dbReference type="EMBL" id="EIE24600.1"/>
    </source>
</evidence>
<dbReference type="InterPro" id="IPR050452">
    <property type="entry name" value="Metacaspase"/>
</dbReference>
<dbReference type="GO" id="GO:0004197">
    <property type="term" value="F:cysteine-type endopeptidase activity"/>
    <property type="evidence" value="ECO:0007669"/>
    <property type="project" value="InterPro"/>
</dbReference>
<dbReference type="Pfam" id="PF00656">
    <property type="entry name" value="Peptidase_C14"/>
    <property type="match status" value="1"/>
</dbReference>
<dbReference type="EMBL" id="AGSI01000005">
    <property type="protein sequence ID" value="EIE24600.1"/>
    <property type="molecule type" value="Genomic_DNA"/>
</dbReference>
<evidence type="ECO:0000256" key="2">
    <source>
        <dbReference type="SAM" id="MobiDB-lite"/>
    </source>
</evidence>
<dbReference type="GO" id="GO:0005737">
    <property type="term" value="C:cytoplasm"/>
    <property type="evidence" value="ECO:0007669"/>
    <property type="project" value="TreeGrafter"/>
</dbReference>
<proteinExistence type="inferred from homology"/>
<dbReference type="OrthoDB" id="3223806at2759"/>
<dbReference type="STRING" id="574566.I0Z1T1"/>
<protein>
    <recommendedName>
        <fullName evidence="3">Peptidase C14 caspase domain-containing protein</fullName>
    </recommendedName>
</protein>
<dbReference type="GeneID" id="17042602"/>
<feature type="region of interest" description="Disordered" evidence="2">
    <location>
        <begin position="1"/>
        <end position="52"/>
    </location>
</feature>
<name>I0Z1T1_COCSC</name>
<keyword evidence="5" id="KW-1185">Reference proteome</keyword>
<gene>
    <name evidence="4" type="ORF">COCSUDRAFT_62032</name>
</gene>
<dbReference type="SUPFAM" id="SSF52129">
    <property type="entry name" value="Caspase-like"/>
    <property type="match status" value="1"/>
</dbReference>
<evidence type="ECO:0000256" key="1">
    <source>
        <dbReference type="ARBA" id="ARBA00009005"/>
    </source>
</evidence>
<reference evidence="4 5" key="1">
    <citation type="journal article" date="2012" name="Genome Biol.">
        <title>The genome of the polar eukaryotic microalga coccomyxa subellipsoidea reveals traits of cold adaptation.</title>
        <authorList>
            <person name="Blanc G."/>
            <person name="Agarkova I."/>
            <person name="Grimwood J."/>
            <person name="Kuo A."/>
            <person name="Brueggeman A."/>
            <person name="Dunigan D."/>
            <person name="Gurnon J."/>
            <person name="Ladunga I."/>
            <person name="Lindquist E."/>
            <person name="Lucas S."/>
            <person name="Pangilinan J."/>
            <person name="Proschold T."/>
            <person name="Salamov A."/>
            <person name="Schmutz J."/>
            <person name="Weeks D."/>
            <person name="Yamada T."/>
            <person name="Claverie J.M."/>
            <person name="Grigoriev I."/>
            <person name="Van Etten J."/>
            <person name="Lomsadze A."/>
            <person name="Borodovsky M."/>
        </authorList>
    </citation>
    <scope>NUCLEOTIDE SEQUENCE [LARGE SCALE GENOMIC DNA]</scope>
    <source>
        <strain evidence="4 5">C-169</strain>
    </source>
</reference>
<dbReference type="Gene3D" id="3.40.50.12660">
    <property type="match status" value="1"/>
</dbReference>
<accession>I0Z1T1</accession>
<comment type="similarity">
    <text evidence="1">Belongs to the peptidase C14B family.</text>
</comment>
<dbReference type="PANTHER" id="PTHR48104">
    <property type="entry name" value="METACASPASE-4"/>
    <property type="match status" value="1"/>
</dbReference>
<feature type="domain" description="Peptidase C14 caspase" evidence="3">
    <location>
        <begin position="97"/>
        <end position="341"/>
    </location>
</feature>
<evidence type="ECO:0000313" key="5">
    <source>
        <dbReference type="Proteomes" id="UP000007264"/>
    </source>
</evidence>
<dbReference type="Proteomes" id="UP000007264">
    <property type="component" value="Unassembled WGS sequence"/>
</dbReference>
<dbReference type="GO" id="GO:0006508">
    <property type="term" value="P:proteolysis"/>
    <property type="evidence" value="ECO:0007669"/>
    <property type="project" value="InterPro"/>
</dbReference>
<dbReference type="RefSeq" id="XP_005649144.1">
    <property type="nucleotide sequence ID" value="XM_005649087.1"/>
</dbReference>
<dbReference type="AlphaFoldDB" id="I0Z1T1"/>
<dbReference type="PANTHER" id="PTHR48104:SF30">
    <property type="entry name" value="METACASPASE-1"/>
    <property type="match status" value="1"/>
</dbReference>
<evidence type="ECO:0000259" key="3">
    <source>
        <dbReference type="Pfam" id="PF00656"/>
    </source>
</evidence>
<dbReference type="eggNOG" id="KOG1546">
    <property type="taxonomic scope" value="Eukaryota"/>
</dbReference>
<dbReference type="KEGG" id="csl:COCSUDRAFT_62032"/>
<dbReference type="InterPro" id="IPR011600">
    <property type="entry name" value="Pept_C14_caspase"/>
</dbReference>